<dbReference type="InterPro" id="IPR001387">
    <property type="entry name" value="Cro/C1-type_HTH"/>
</dbReference>
<evidence type="ECO:0000313" key="2">
    <source>
        <dbReference type="EMBL" id="EEX69657.1"/>
    </source>
</evidence>
<dbReference type="AlphaFoldDB" id="C9KKK7"/>
<dbReference type="SUPFAM" id="SSF47413">
    <property type="entry name" value="lambda repressor-like DNA-binding domains"/>
    <property type="match status" value="1"/>
</dbReference>
<dbReference type="CDD" id="cd00093">
    <property type="entry name" value="HTH_XRE"/>
    <property type="match status" value="1"/>
</dbReference>
<dbReference type="HOGENOM" id="CLU_066192_29_2_9"/>
<dbReference type="SMART" id="SM00530">
    <property type="entry name" value="HTH_XRE"/>
    <property type="match status" value="1"/>
</dbReference>
<dbReference type="GO" id="GO:0003677">
    <property type="term" value="F:DNA binding"/>
    <property type="evidence" value="ECO:0007669"/>
    <property type="project" value="UniProtKB-KW"/>
</dbReference>
<feature type="domain" description="HTH cro/C1-type" evidence="1">
    <location>
        <begin position="8"/>
        <end position="62"/>
    </location>
</feature>
<dbReference type="PROSITE" id="PS50943">
    <property type="entry name" value="HTH_CROC1"/>
    <property type="match status" value="1"/>
</dbReference>
<accession>C9KKK7</accession>
<dbReference type="Proteomes" id="UP000003671">
    <property type="component" value="Unassembled WGS sequence"/>
</dbReference>
<keyword evidence="3" id="KW-1185">Reference proteome</keyword>
<name>C9KKK7_9FIRM</name>
<comment type="caution">
    <text evidence="2">The sequence shown here is derived from an EMBL/GenBank/DDBJ whole genome shotgun (WGS) entry which is preliminary data.</text>
</comment>
<evidence type="ECO:0000313" key="3">
    <source>
        <dbReference type="Proteomes" id="UP000003671"/>
    </source>
</evidence>
<dbReference type="Gene3D" id="1.10.260.40">
    <property type="entry name" value="lambda repressor-like DNA-binding domains"/>
    <property type="match status" value="1"/>
</dbReference>
<keyword evidence="2" id="KW-0238">DNA-binding</keyword>
<dbReference type="Pfam" id="PF01381">
    <property type="entry name" value="HTH_3"/>
    <property type="match status" value="1"/>
</dbReference>
<dbReference type="STRING" id="500635.MITSMUL_03706"/>
<gene>
    <name evidence="2" type="ORF">MITSMUL_03706</name>
</gene>
<evidence type="ECO:0000259" key="1">
    <source>
        <dbReference type="PROSITE" id="PS50943"/>
    </source>
</evidence>
<dbReference type="RefSeq" id="WP_005839923.1">
    <property type="nucleotide sequence ID" value="NZ_GG697141.2"/>
</dbReference>
<sequence>MSVILEQLIQRRKELHISQKEVARRMKTGQTTIARIETGARSPKLETVERFAQALGCDIVLKRND</sequence>
<organism evidence="2 3">
    <name type="scientific">Mitsuokella multacida DSM 20544</name>
    <dbReference type="NCBI Taxonomy" id="500635"/>
    <lineage>
        <taxon>Bacteria</taxon>
        <taxon>Bacillati</taxon>
        <taxon>Bacillota</taxon>
        <taxon>Negativicutes</taxon>
        <taxon>Selenomonadales</taxon>
        <taxon>Selenomonadaceae</taxon>
        <taxon>Mitsuokella</taxon>
    </lineage>
</organism>
<proteinExistence type="predicted"/>
<dbReference type="GeneID" id="93480851"/>
<dbReference type="EMBL" id="ABWK02000009">
    <property type="protein sequence ID" value="EEX69657.1"/>
    <property type="molecule type" value="Genomic_DNA"/>
</dbReference>
<reference evidence="2" key="1">
    <citation type="submission" date="2009-09" db="EMBL/GenBank/DDBJ databases">
        <authorList>
            <person name="Weinstock G."/>
            <person name="Sodergren E."/>
            <person name="Clifton S."/>
            <person name="Fulton L."/>
            <person name="Fulton B."/>
            <person name="Courtney L."/>
            <person name="Fronick C."/>
            <person name="Harrison M."/>
            <person name="Strong C."/>
            <person name="Farmer C."/>
            <person name="Delahaunty K."/>
            <person name="Markovic C."/>
            <person name="Hall O."/>
            <person name="Minx P."/>
            <person name="Tomlinson C."/>
            <person name="Mitreva M."/>
            <person name="Nelson J."/>
            <person name="Hou S."/>
            <person name="Wollam A."/>
            <person name="Pepin K.H."/>
            <person name="Johnson M."/>
            <person name="Bhonagiri V."/>
            <person name="Nash W.E."/>
            <person name="Warren W."/>
            <person name="Chinwalla A."/>
            <person name="Mardis E.R."/>
            <person name="Wilson R.K."/>
        </authorList>
    </citation>
    <scope>NUCLEOTIDE SEQUENCE [LARGE SCALE GENOMIC DNA]</scope>
    <source>
        <strain evidence="2">DSM 20544</strain>
    </source>
</reference>
<protein>
    <submittedName>
        <fullName evidence="2">DNA-binding helix-turn-helix protein</fullName>
    </submittedName>
</protein>
<dbReference type="InterPro" id="IPR010982">
    <property type="entry name" value="Lambda_DNA-bd_dom_sf"/>
</dbReference>